<protein>
    <recommendedName>
        <fullName evidence="4">FYVE-type domain-containing protein</fullName>
    </recommendedName>
</protein>
<feature type="region of interest" description="Disordered" evidence="1">
    <location>
        <begin position="160"/>
        <end position="234"/>
    </location>
</feature>
<reference evidence="3" key="1">
    <citation type="submission" date="2017-03" db="EMBL/GenBank/DDBJ databases">
        <title>Phytopthora megakarya and P. palmivora, two closely related causual agents of cacao black pod achieved similar genome size and gene model numbers by different mechanisms.</title>
        <authorList>
            <person name="Ali S."/>
            <person name="Shao J."/>
            <person name="Larry D.J."/>
            <person name="Kronmiller B."/>
            <person name="Shen D."/>
            <person name="Strem M.D."/>
            <person name="Melnick R.L."/>
            <person name="Guiltinan M.J."/>
            <person name="Tyler B.M."/>
            <person name="Meinhardt L.W."/>
            <person name="Bailey B.A."/>
        </authorList>
    </citation>
    <scope>NUCLEOTIDE SEQUENCE [LARGE SCALE GENOMIC DNA]</scope>
    <source>
        <strain evidence="3">zdho120</strain>
    </source>
</reference>
<evidence type="ECO:0000256" key="1">
    <source>
        <dbReference type="SAM" id="MobiDB-lite"/>
    </source>
</evidence>
<dbReference type="AlphaFoldDB" id="A0A225W603"/>
<dbReference type="PANTHER" id="PTHR13510:SF44">
    <property type="entry name" value="RABENOSYN-5"/>
    <property type="match status" value="1"/>
</dbReference>
<evidence type="ECO:0008006" key="4">
    <source>
        <dbReference type="Google" id="ProtNLM"/>
    </source>
</evidence>
<evidence type="ECO:0000313" key="2">
    <source>
        <dbReference type="EMBL" id="OWZ12794.1"/>
    </source>
</evidence>
<name>A0A225W603_9STRA</name>
<sequence length="403" mass="45607">MHSVELAEFPFLTARNSVRTLQSVRYLYRQQSEDVVEVFMQGNVDSTNDALFGLTTVVACAEAKRLTQMWKAQQVRNCRQDQRKQQAKRASTALECTMCRQKRKLFGGASLAACELCANVICTRCRSDKKVFEMDANKIMGKFQRVSTCKSCIITANRTRSQPDEPQMRIVISEHLEGSRERRRRGTSTGSSGSRSHSGSSCPSASSEECSPARLHRGMNESVASTATTVSSRSYRECPVVPASPMGMQHRLVYTINDQQMELQQQRHKTSTERAHRMQQRHQQVAACEHRRQPSDNMQIVSRSHRDYPLRRVASTGSTLTSSSGNYDAYSYSTAPSSQNDLLARMMELNRVAESTYNTTQQNGVYLSQQMRFWWGRNANVHLPNGFRLVQEQSRECESSVVA</sequence>
<dbReference type="InterPro" id="IPR052727">
    <property type="entry name" value="Rab4/Rab5_effector"/>
</dbReference>
<accession>A0A225W603</accession>
<dbReference type="PANTHER" id="PTHR13510">
    <property type="entry name" value="FYVE-FINGER-CONTAINING RAB5 EFFECTOR PROTEIN RABENOSYN-5-RELATED"/>
    <property type="match status" value="1"/>
</dbReference>
<feature type="compositionally biased region" description="Low complexity" evidence="1">
    <location>
        <begin position="222"/>
        <end position="232"/>
    </location>
</feature>
<gene>
    <name evidence="2" type="ORF">PHMEG_00013990</name>
</gene>
<feature type="compositionally biased region" description="Low complexity" evidence="1">
    <location>
        <begin position="187"/>
        <end position="213"/>
    </location>
</feature>
<comment type="caution">
    <text evidence="2">The sequence shown here is derived from an EMBL/GenBank/DDBJ whole genome shotgun (WGS) entry which is preliminary data.</text>
</comment>
<keyword evidence="3" id="KW-1185">Reference proteome</keyword>
<organism evidence="2 3">
    <name type="scientific">Phytophthora megakarya</name>
    <dbReference type="NCBI Taxonomy" id="4795"/>
    <lineage>
        <taxon>Eukaryota</taxon>
        <taxon>Sar</taxon>
        <taxon>Stramenopiles</taxon>
        <taxon>Oomycota</taxon>
        <taxon>Peronosporomycetes</taxon>
        <taxon>Peronosporales</taxon>
        <taxon>Peronosporaceae</taxon>
        <taxon>Phytophthora</taxon>
    </lineage>
</organism>
<dbReference type="Proteomes" id="UP000198211">
    <property type="component" value="Unassembled WGS sequence"/>
</dbReference>
<dbReference type="EMBL" id="NBNE01001750">
    <property type="protein sequence ID" value="OWZ12794.1"/>
    <property type="molecule type" value="Genomic_DNA"/>
</dbReference>
<evidence type="ECO:0000313" key="3">
    <source>
        <dbReference type="Proteomes" id="UP000198211"/>
    </source>
</evidence>
<dbReference type="OrthoDB" id="114858at2759"/>
<feature type="compositionally biased region" description="Basic and acidic residues" evidence="1">
    <location>
        <begin position="161"/>
        <end position="180"/>
    </location>
</feature>
<proteinExistence type="predicted"/>